<feature type="region of interest" description="Disordered" evidence="1">
    <location>
        <begin position="432"/>
        <end position="453"/>
    </location>
</feature>
<dbReference type="InterPro" id="IPR006944">
    <property type="entry name" value="Phage/GTA_portal"/>
</dbReference>
<name>A0ABS0Q9U3_9BACT</name>
<sequence length="453" mass="49652">MTKQSDAVALFDFLTRKPKPAPVMGDPNQPGGVATHVGAGGYGEADPAFMAWLANGGTGPVASSGVAVNETSAVTLMAVWACVRVIAESVAQLPLLVLDKSQKGKNRLATEHPSYVLLDAEPNPRQTAFNFIELMVATVVLWGNAYAIIERDSSYNPIGLHWVHPRNVTVWEFEGELWYQIAGEARPRSSSDIFHIAGLGFNGVTGRSVLSVMRETIELGLSAQKFGNNFFTNGANIGGVLETAAKVDDKVIDRLRKQFAEQYQGLQNSHKPLLLEQGLTYKRVGMPPADAQFIETSKISAEGIARGMRVPPHKIGLLERSTNNNIEHQGIEFITDCLGPWLTRFEAEGRRKLLRQDQKATYRIKFDRDPLLAGDFAARSTFYKTMWGVGLMSANDIADMEDRDHVDGGDTRYVPLNMVPTHLLEQVLMKPAAKAPRNGQQAPDSTQKAPENA</sequence>
<evidence type="ECO:0000313" key="2">
    <source>
        <dbReference type="EMBL" id="MBH8558986.1"/>
    </source>
</evidence>
<accession>A0ABS0Q9U3</accession>
<dbReference type="InterPro" id="IPR006427">
    <property type="entry name" value="Portal_HK97"/>
</dbReference>
<dbReference type="RefSeq" id="WP_198075837.1">
    <property type="nucleotide sequence ID" value="NZ_JAEDAE010000005.1"/>
</dbReference>
<dbReference type="Pfam" id="PF04860">
    <property type="entry name" value="Phage_portal"/>
    <property type="match status" value="1"/>
</dbReference>
<protein>
    <submittedName>
        <fullName evidence="2">Phage portal protein</fullName>
    </submittedName>
</protein>
<feature type="compositionally biased region" description="Polar residues" evidence="1">
    <location>
        <begin position="438"/>
        <end position="453"/>
    </location>
</feature>
<comment type="caution">
    <text evidence="2">The sequence shown here is derived from an EMBL/GenBank/DDBJ whole genome shotgun (WGS) entry which is preliminary data.</text>
</comment>
<proteinExistence type="predicted"/>
<gene>
    <name evidence="2" type="ORF">I7X13_13050</name>
</gene>
<keyword evidence="3" id="KW-1185">Reference proteome</keyword>
<dbReference type="NCBIfam" id="TIGR01537">
    <property type="entry name" value="portal_HK97"/>
    <property type="match status" value="1"/>
</dbReference>
<dbReference type="Proteomes" id="UP000625631">
    <property type="component" value="Unassembled WGS sequence"/>
</dbReference>
<dbReference type="EMBL" id="JAEDAE010000005">
    <property type="protein sequence ID" value="MBH8558986.1"/>
    <property type="molecule type" value="Genomic_DNA"/>
</dbReference>
<reference evidence="2 3" key="1">
    <citation type="submission" date="2020-12" db="EMBL/GenBank/DDBJ databases">
        <title>Hymenobacter sp.</title>
        <authorList>
            <person name="Kim M.K."/>
        </authorList>
    </citation>
    <scope>NUCLEOTIDE SEQUENCE [LARGE SCALE GENOMIC DNA]</scope>
    <source>
        <strain evidence="2 3">BT442</strain>
    </source>
</reference>
<evidence type="ECO:0000256" key="1">
    <source>
        <dbReference type="SAM" id="MobiDB-lite"/>
    </source>
</evidence>
<evidence type="ECO:0000313" key="3">
    <source>
        <dbReference type="Proteomes" id="UP000625631"/>
    </source>
</evidence>
<organism evidence="2 3">
    <name type="scientific">Hymenobacter negativus</name>
    <dbReference type="NCBI Taxonomy" id="2795026"/>
    <lineage>
        <taxon>Bacteria</taxon>
        <taxon>Pseudomonadati</taxon>
        <taxon>Bacteroidota</taxon>
        <taxon>Cytophagia</taxon>
        <taxon>Cytophagales</taxon>
        <taxon>Hymenobacteraceae</taxon>
        <taxon>Hymenobacter</taxon>
    </lineage>
</organism>